<dbReference type="InterPro" id="IPR036423">
    <property type="entry name" value="SOD-like_Cu/Zn_dom_sf"/>
</dbReference>
<dbReference type="InterPro" id="IPR053257">
    <property type="entry name" value="Cu-only_SOD"/>
</dbReference>
<evidence type="ECO:0000313" key="3">
    <source>
        <dbReference type="Proteomes" id="UP000823941"/>
    </source>
</evidence>
<accession>A0ABQ7PXM2</accession>
<dbReference type="EMBL" id="JAHIBW010000026">
    <property type="protein sequence ID" value="KAG7297210.1"/>
    <property type="molecule type" value="Genomic_DNA"/>
</dbReference>
<name>A0ABQ7PXM2_PLUXY</name>
<dbReference type="Gene3D" id="2.60.40.200">
    <property type="entry name" value="Superoxide dismutase, copper/zinc binding domain"/>
    <property type="match status" value="7"/>
</dbReference>
<keyword evidence="3" id="KW-1185">Reference proteome</keyword>
<feature type="domain" description="Superoxide dismutase copper/zinc binding" evidence="1">
    <location>
        <begin position="615"/>
        <end position="738"/>
    </location>
</feature>
<organism evidence="2 3">
    <name type="scientific">Plutella xylostella</name>
    <name type="common">Diamondback moth</name>
    <name type="synonym">Plutella maculipennis</name>
    <dbReference type="NCBI Taxonomy" id="51655"/>
    <lineage>
        <taxon>Eukaryota</taxon>
        <taxon>Metazoa</taxon>
        <taxon>Ecdysozoa</taxon>
        <taxon>Arthropoda</taxon>
        <taxon>Hexapoda</taxon>
        <taxon>Insecta</taxon>
        <taxon>Pterygota</taxon>
        <taxon>Neoptera</taxon>
        <taxon>Endopterygota</taxon>
        <taxon>Lepidoptera</taxon>
        <taxon>Glossata</taxon>
        <taxon>Ditrysia</taxon>
        <taxon>Yponomeutoidea</taxon>
        <taxon>Plutellidae</taxon>
        <taxon>Plutella</taxon>
    </lineage>
</organism>
<proteinExistence type="predicted"/>
<dbReference type="Pfam" id="PF00080">
    <property type="entry name" value="Sod_Cu"/>
    <property type="match status" value="2"/>
</dbReference>
<sequence>MTTREPEVTWRWSVHEFPVDYRDITQNRCSQKHLGREIVALKDQTGYLDHLGQNIPEFYSSVPLTGRSGLWGRSLVLETSASTKVLCSSMFSAEDMMLETHAVATFTSPIFGSVLFRWLDARKCNEEDAFVIADLYHIKDVKVREKFTLHKWKVFLTDTYDSDERNFADDCNILDSIFTVDDSDLGTRIGDLDRHMGLIKISTDATKAKFKTMFRNPVLDVLRDYVVKGNSSVYLVIYDHVYQKKFLACTKLRKIPPRSYKAMIKMDGIRSKVSFRQRSPFDPSWTVFHLSSSDRYVDLPEYSELKYFIRELPPKYLHEKSMKDICNSTGLVYNPVDVVQKTTLALGNGTQDEFAVGNLIHKYRTQPELNTAYWDVYLPLYGAHSILHRSVLLERDAKHFPLCGTILPYHHDRDSPTPMTTAEAVFRYPLAGRVTFHQPMRQPWADTTIIVDYLIHSGDFGGSFINTDRWTIEDNDFPKKKRPQHLHRVAPPRHRRGCDSPRHVFEPLGLDLVKFHRSCCEPGLEGLCRMGDLSSRHENPKLSTSLAGMLAETRRVYSAPLALSGTLSIISKFLVVSYRLGLKELSACAMIVPRHRRSAIVRDWVPNSDGQLTMRGHVTLTQESDLSPTSVDVKMEVMESGIGNYGIHTAPVANDVENPCDDKSLDGVYNPFKVNKMKSPYPTIGTADQYELGALGRKHGYVDGYRRFSAYYDDTQVSLFGPHSVIGRSFVFHKMVDKRPAACSTIERHYNATEARLITVIASFHKSPALQGYIRMSQLLYVDGSVSDTTDLGERIVLTDSNLPLMEIAGDRFLVIFGHGMSKEVIGCANITNDEDVTKYTYIVKPSDRFDLQKFLSEVRTLLQAPAWLLSTDPRVSDHGECLRLLMRFRGPGAELLMKAFEKVMEDEDSETPRVYRSCLDRQNKRKKESINAVSLRAYISQHGLHGEIEFVKNNETSSIIRTNLQPTLQYPDQVWRWALHEFPVDYTDTSAERCSEQYLGKEVVDLTEELGYLIIPGKDHAEFESNVPLTGVAGFWGKSIVLKTAEHDRVICASIFSIGDKYEKHAEAKFTAPVAGIINMRWLKSKEENIIDGYIHTDLYHTKEVTDKGEFTQHRWKIFVTDVFDPKKENHEDNCNALQLILDPGNKKDSIGVGDLDGHFGLVKIATDGNKKKFKEIYKNDVLNTLRDDIDGTQRRLYVVLYELRGEDSFLGCAQLRTIEPRSTKAIINMDGIKGEVEFTQRSPFDITWALFTLGASNGDYEANLRFVGSMTKYLVKELPPKLLHASQIDHICNTTGAVYNPTGIEEKDVPPAGLGTQDQYPVGDLLGKYKQRTEYLNHKYLLPGLANELSGSYWDVFLPLHGRHSVVHRSVVLERQPPRRDICASILPYRFNSTAQVPLASAEVIFRYPLVGRIVFRQPAEQPWEDTTIIVESLIHADGANINNTFEHRWAIHENAPGKDYYNWTARCLSAGKVYEPYGIAIDARHPEDYCRRGLEGLCRRGDFTTRHGNLAVAGRKIFSLQLTRRLFTDSIISLSGKHSIMRKSLVIYDDHGPVARGERMACSIINGHHRRKAVVRDWFGNGETVTLKGKVEMIQQSEYDPTNVEVQIKGLEEDVRNYKIHVAPVEKDLEFPCERTTLYDTYNPFNVSKSLSPPATKGTADQYELGDLGEKYGLLEGAPTYSTFYNDTQLALFGPYSVLGRSMVLHKKSKGRRWACSSIERGYSPSEAREIRAIASFHHPGGFAWGFIRMTQLIHNDGSASDTIIEVNLRHPGVRDRNFTRNHNWQIFVNPVGVDAAVQVTGTRCVAGGYRWNPYFTQLADPLNHDLYNQECGADNPLRCDVGDLTARLGTIDIGGDRQVFVDSNFPLEGAVTAVGRSIVIFGPERSGERFACANLLPDSDIIKYANIMKPPRFVLGQFLADIRRVMGVPPWMVGVDARRTRTLQGGACVQLLLHFMGPDAGKLELDFTRLLASGRLDEPSVFVPGFIDQKRKRTISYRNCGEGRDNNEKTKKSTFSSIFFKSSASRRTPLARMSYVLIMYLARLAM</sequence>
<dbReference type="Proteomes" id="UP000823941">
    <property type="component" value="Chromosome 26"/>
</dbReference>
<dbReference type="InterPro" id="IPR001424">
    <property type="entry name" value="SOD_Cu_Zn_dom"/>
</dbReference>
<dbReference type="SUPFAM" id="SSF49329">
    <property type="entry name" value="Cu,Zn superoxide dismutase-like"/>
    <property type="match status" value="6"/>
</dbReference>
<dbReference type="PANTHER" id="PTHR20910">
    <property type="entry name" value="AGAP001623-PA"/>
    <property type="match status" value="1"/>
</dbReference>
<evidence type="ECO:0000259" key="1">
    <source>
        <dbReference type="Pfam" id="PF00080"/>
    </source>
</evidence>
<reference evidence="2 3" key="1">
    <citation type="submission" date="2021-06" db="EMBL/GenBank/DDBJ databases">
        <title>A haploid diamondback moth (Plutella xylostella L.) genome assembly resolves 31 chromosomes and identifies a diamide resistance mutation.</title>
        <authorList>
            <person name="Ward C.M."/>
            <person name="Perry K.D."/>
            <person name="Baker G."/>
            <person name="Powis K."/>
            <person name="Heckel D.G."/>
            <person name="Baxter S.W."/>
        </authorList>
    </citation>
    <scope>NUCLEOTIDE SEQUENCE [LARGE SCALE GENOMIC DNA]</scope>
    <source>
        <strain evidence="2 3">LV</strain>
        <tissue evidence="2">Single pupa</tissue>
    </source>
</reference>
<evidence type="ECO:0000313" key="2">
    <source>
        <dbReference type="EMBL" id="KAG7297210.1"/>
    </source>
</evidence>
<gene>
    <name evidence="2" type="ORF">JYU34_019127</name>
</gene>
<protein>
    <recommendedName>
        <fullName evidence="1">Superoxide dismutase copper/zinc binding domain-containing protein</fullName>
    </recommendedName>
</protein>
<feature type="domain" description="Superoxide dismutase copper/zinc binding" evidence="1">
    <location>
        <begin position="1591"/>
        <end position="1712"/>
    </location>
</feature>
<comment type="caution">
    <text evidence="2">The sequence shown here is derived from an EMBL/GenBank/DDBJ whole genome shotgun (WGS) entry which is preliminary data.</text>
</comment>
<dbReference type="PANTHER" id="PTHR20910:SF1">
    <property type="entry name" value="SUPEROXIDE DISMUTASE COPPER_ZINC BINDING DOMAIN-CONTAINING PROTEIN"/>
    <property type="match status" value="1"/>
</dbReference>